<keyword evidence="9 13" id="KW-0472">Membrane</keyword>
<proteinExistence type="predicted"/>
<feature type="transmembrane region" description="Helical" evidence="13">
    <location>
        <begin position="777"/>
        <end position="801"/>
    </location>
</feature>
<dbReference type="Pfam" id="PF00023">
    <property type="entry name" value="Ank"/>
    <property type="match status" value="3"/>
</dbReference>
<dbReference type="InterPro" id="IPR005821">
    <property type="entry name" value="Ion_trans_dom"/>
</dbReference>
<evidence type="ECO:0000256" key="6">
    <source>
        <dbReference type="ARBA" id="ARBA00022989"/>
    </source>
</evidence>
<keyword evidence="5" id="KW-0677">Repeat</keyword>
<evidence type="ECO:0000256" key="12">
    <source>
        <dbReference type="PROSITE-ProRule" id="PRU00023"/>
    </source>
</evidence>
<sequence length="1233" mass="138032">MTVVDVEPEGSHARGPSILRRSTKRWDKMAFFRKLTSLSDEEPMALLKKRRSSAGSKDGFFSRNSQVRCATTVVPGGEELPQDVCNINDSPRRLIKLAVHGDQAELERLLCQKPERLFTVDPAGKTLLHHAAENGHALTVDLLIQRGCDIAAKEAEGNTALHLAAIGDHLNVVQTLIALNAPKCAMNNLLETPMHISIRFSSIRSLECIINACVAAAGTCKLVNMPGWHGKTPLHVACLMNSLESVKLLIAHGADPLLGCKSGTSGYHVAAARSADDVLHYLLNEAGIEKEKAFHHVDEEKRSVLHWAVIRGSPSTVKMLIENGAPLDAQMNDGSTPLHLACTQGLMPVVMEMFHSSKSGFGTILAKKDAQGMSPLHRATMFDHQPLAAFLLAQGAPINDVDTEGRSPLILAAAQGSWEVMTLFLSSGADPTIRDTLGRNYLHYYVSQGCSPECSEPTRKCIAKHPSLLNDMDLSGCTPLHYAAQNGFIRSSDSLMSLGASVNAKNKVQQSPLHFAAAHGRYNTVRRLLDSSKGFNIINETDNFGRTPLHLAAKSGHTNVVQLLMSKGALTHRDYAGQTQLHYAAENNYRETARLFVEQYSYLLNSTDRQGNTALHLASRSNASKTVDYLLTAGAALLLNADNQCPIDLAIQQKHQEAATAMVIHKRWKEILTHPSAAYGWPVLGLIEHLPDVMATALDRCITHTGSHPKAQDFLVTYDFSLLEPEDMDCKYADPSKVSLEPEPSLKALNAMVKHGRSELLDHGVCCSYLNNKWASYGLYVHGFNVALYAGFLALLTYLVLSGVQNHLIPNLKKVSFENVKANSPANDTFDLDDLRMEQWWMSAALLGHHTPNRPVIGLVCIFTLFNMIKELIQLYHQRWLYFRDFTNYLEWFLYISATEFALGGCNLIISWETRWQLGACAIFIAWFNFMLYLQRFGLMGVYVVMYLGVLKTLLRAIFVFAFLLIAFTLAFHVLIPLMVYPSNPDFYMKPHLLIDITMLRTPHQTFGHSLLRTVSMMLGDFDMITNYINPMVDETLPFPGATYIFIMVFIGTVSILLMNLLIGLAVGDIEKVRSGANLRRLAMQVDLHTRLESKLPKWFLKRISTKEDNYYPNRRSNFYTKKLWFITRDPYDAAEKHLLTDGRARYSSAQQAEFCRHRKKMKEAHVKLDKQYELLRLIVQKMDINEEADQLDEGLRAKGPEALLLGADRKDRSNWKWKMWDAKLKAVRAFQA</sequence>
<organism evidence="15 16">
    <name type="scientific">Hypsibius exemplaris</name>
    <name type="common">Freshwater tardigrade</name>
    <dbReference type="NCBI Taxonomy" id="2072580"/>
    <lineage>
        <taxon>Eukaryota</taxon>
        <taxon>Metazoa</taxon>
        <taxon>Ecdysozoa</taxon>
        <taxon>Tardigrada</taxon>
        <taxon>Eutardigrada</taxon>
        <taxon>Parachela</taxon>
        <taxon>Hypsibioidea</taxon>
        <taxon>Hypsibiidae</taxon>
        <taxon>Hypsibius</taxon>
    </lineage>
</organism>
<feature type="domain" description="Ion transport" evidence="14">
    <location>
        <begin position="862"/>
        <end position="1075"/>
    </location>
</feature>
<name>A0A1W0WBF8_HYPEX</name>
<comment type="subcellular location">
    <subcellularLocation>
        <location evidence="1">Membrane</location>
        <topology evidence="1">Multi-pass membrane protein</topology>
    </subcellularLocation>
</comment>
<feature type="repeat" description="ANK" evidence="12">
    <location>
        <begin position="156"/>
        <end position="188"/>
    </location>
</feature>
<dbReference type="PROSITE" id="PS50297">
    <property type="entry name" value="ANK_REP_REGION"/>
    <property type="match status" value="9"/>
</dbReference>
<keyword evidence="10" id="KW-0325">Glycoprotein</keyword>
<dbReference type="GO" id="GO:0005216">
    <property type="term" value="F:monoatomic ion channel activity"/>
    <property type="evidence" value="ECO:0007669"/>
    <property type="project" value="InterPro"/>
</dbReference>
<evidence type="ECO:0000256" key="5">
    <source>
        <dbReference type="ARBA" id="ARBA00022737"/>
    </source>
</evidence>
<dbReference type="PANTHER" id="PTHR47143">
    <property type="entry name" value="TRANSIENT RECEPTOR POTENTIAL CATION CHANNEL PROTEIN PAINLESS"/>
    <property type="match status" value="1"/>
</dbReference>
<feature type="repeat" description="ANK" evidence="12">
    <location>
        <begin position="508"/>
        <end position="540"/>
    </location>
</feature>
<evidence type="ECO:0000256" key="8">
    <source>
        <dbReference type="ARBA" id="ARBA00023065"/>
    </source>
</evidence>
<reference evidence="16" key="1">
    <citation type="submission" date="2017-01" db="EMBL/GenBank/DDBJ databases">
        <title>Comparative genomics of anhydrobiosis in the tardigrade Hypsibius dujardini.</title>
        <authorList>
            <person name="Yoshida Y."/>
            <person name="Koutsovoulos G."/>
            <person name="Laetsch D."/>
            <person name="Stevens L."/>
            <person name="Kumar S."/>
            <person name="Horikawa D."/>
            <person name="Ishino K."/>
            <person name="Komine S."/>
            <person name="Tomita M."/>
            <person name="Blaxter M."/>
            <person name="Arakawa K."/>
        </authorList>
    </citation>
    <scope>NUCLEOTIDE SEQUENCE [LARGE SCALE GENOMIC DNA]</scope>
    <source>
        <strain evidence="16">Z151</strain>
    </source>
</reference>
<keyword evidence="2" id="KW-0813">Transport</keyword>
<dbReference type="PANTHER" id="PTHR47143:SF1">
    <property type="entry name" value="ION_TRANS DOMAIN-CONTAINING PROTEIN"/>
    <property type="match status" value="1"/>
</dbReference>
<evidence type="ECO:0000259" key="14">
    <source>
        <dbReference type="Pfam" id="PF00520"/>
    </source>
</evidence>
<keyword evidence="4 13" id="KW-0812">Transmembrane</keyword>
<gene>
    <name evidence="15" type="ORF">BV898_13236</name>
</gene>
<evidence type="ECO:0000256" key="1">
    <source>
        <dbReference type="ARBA" id="ARBA00004141"/>
    </source>
</evidence>
<evidence type="ECO:0000256" key="9">
    <source>
        <dbReference type="ARBA" id="ARBA00023136"/>
    </source>
</evidence>
<feature type="repeat" description="ANK" evidence="12">
    <location>
        <begin position="123"/>
        <end position="155"/>
    </location>
</feature>
<evidence type="ECO:0000256" key="10">
    <source>
        <dbReference type="ARBA" id="ARBA00023180"/>
    </source>
</evidence>
<keyword evidence="16" id="KW-1185">Reference proteome</keyword>
<evidence type="ECO:0000256" key="3">
    <source>
        <dbReference type="ARBA" id="ARBA00022606"/>
    </source>
</evidence>
<keyword evidence="7 12" id="KW-0040">ANK repeat</keyword>
<feature type="repeat" description="ANK" evidence="12">
    <location>
        <begin position="610"/>
        <end position="642"/>
    </location>
</feature>
<feature type="repeat" description="ANK" evidence="12">
    <location>
        <begin position="475"/>
        <end position="507"/>
    </location>
</feature>
<feature type="repeat" description="ANK" evidence="12">
    <location>
        <begin position="404"/>
        <end position="436"/>
    </location>
</feature>
<accession>A0A1W0WBF8</accession>
<keyword evidence="15" id="KW-0675">Receptor</keyword>
<dbReference type="OrthoDB" id="1661883at2759"/>
<evidence type="ECO:0000256" key="11">
    <source>
        <dbReference type="ARBA" id="ARBA00023303"/>
    </source>
</evidence>
<dbReference type="GO" id="GO:1902495">
    <property type="term" value="C:transmembrane transporter complex"/>
    <property type="evidence" value="ECO:0007669"/>
    <property type="project" value="TreeGrafter"/>
</dbReference>
<dbReference type="SMART" id="SM00248">
    <property type="entry name" value="ANK"/>
    <property type="match status" value="13"/>
</dbReference>
<dbReference type="Gene3D" id="1.25.40.20">
    <property type="entry name" value="Ankyrin repeat-containing domain"/>
    <property type="match status" value="2"/>
</dbReference>
<evidence type="ECO:0000313" key="15">
    <source>
        <dbReference type="EMBL" id="OQV12510.1"/>
    </source>
</evidence>
<evidence type="ECO:0000256" key="7">
    <source>
        <dbReference type="ARBA" id="ARBA00023043"/>
    </source>
</evidence>
<feature type="repeat" description="ANK" evidence="12">
    <location>
        <begin position="371"/>
        <end position="403"/>
    </location>
</feature>
<feature type="repeat" description="ANK" evidence="12">
    <location>
        <begin position="300"/>
        <end position="332"/>
    </location>
</feature>
<dbReference type="AlphaFoldDB" id="A0A1W0WBF8"/>
<keyword evidence="6 13" id="KW-1133">Transmembrane helix</keyword>
<feature type="transmembrane region" description="Helical" evidence="13">
    <location>
        <begin position="1042"/>
        <end position="1067"/>
    </location>
</feature>
<evidence type="ECO:0000256" key="4">
    <source>
        <dbReference type="ARBA" id="ARBA00022692"/>
    </source>
</evidence>
<dbReference type="Pfam" id="PF12796">
    <property type="entry name" value="Ank_2"/>
    <property type="match status" value="4"/>
</dbReference>
<keyword evidence="3" id="KW-0716">Sensory transduction</keyword>
<comment type="caution">
    <text evidence="15">The sequence shown here is derived from an EMBL/GenBank/DDBJ whole genome shotgun (WGS) entry which is preliminary data.</text>
</comment>
<dbReference type="Proteomes" id="UP000192578">
    <property type="component" value="Unassembled WGS sequence"/>
</dbReference>
<feature type="transmembrane region" description="Helical" evidence="13">
    <location>
        <begin position="954"/>
        <end position="981"/>
    </location>
</feature>
<protein>
    <submittedName>
        <fullName evidence="15">Transient receptor potential cation channel subfamily A member 1</fullName>
    </submittedName>
</protein>
<evidence type="ECO:0000313" key="16">
    <source>
        <dbReference type="Proteomes" id="UP000192578"/>
    </source>
</evidence>
<dbReference type="InterPro" id="IPR052076">
    <property type="entry name" value="TRP_cation_channel"/>
</dbReference>
<evidence type="ECO:0000256" key="2">
    <source>
        <dbReference type="ARBA" id="ARBA00022448"/>
    </source>
</evidence>
<dbReference type="InterPro" id="IPR036770">
    <property type="entry name" value="Ankyrin_rpt-contain_sf"/>
</dbReference>
<dbReference type="EMBL" id="MTYJ01000143">
    <property type="protein sequence ID" value="OQV12510.1"/>
    <property type="molecule type" value="Genomic_DNA"/>
</dbReference>
<dbReference type="SUPFAM" id="SSF48403">
    <property type="entry name" value="Ankyrin repeat"/>
    <property type="match status" value="3"/>
</dbReference>
<evidence type="ECO:0000256" key="13">
    <source>
        <dbReference type="SAM" id="Phobius"/>
    </source>
</evidence>
<feature type="transmembrane region" description="Helical" evidence="13">
    <location>
        <begin position="889"/>
        <end position="910"/>
    </location>
</feature>
<keyword evidence="8" id="KW-0406">Ion transport</keyword>
<dbReference type="Pfam" id="PF00520">
    <property type="entry name" value="Ion_trans"/>
    <property type="match status" value="1"/>
</dbReference>
<feature type="repeat" description="ANK" evidence="12">
    <location>
        <begin position="229"/>
        <end position="255"/>
    </location>
</feature>
<dbReference type="InterPro" id="IPR002110">
    <property type="entry name" value="Ankyrin_rpt"/>
</dbReference>
<dbReference type="PROSITE" id="PS50088">
    <property type="entry name" value="ANK_REPEAT"/>
    <property type="match status" value="10"/>
</dbReference>
<keyword evidence="11" id="KW-0407">Ion channel</keyword>
<feature type="repeat" description="ANK" evidence="12">
    <location>
        <begin position="544"/>
        <end position="569"/>
    </location>
</feature>